<dbReference type="RefSeq" id="WP_311554880.1">
    <property type="nucleotide sequence ID" value="NZ_JAVREJ010000002.1"/>
</dbReference>
<sequence length="90" mass="9630">MTAPTDQLTDITKRSQEAVTTAVRNWTDAVQSLSGNQPALPDAHALVNTYFDFAEKALSVQREAVQQVVSAGLKATEAVKDQASKVTAQV</sequence>
<name>A0ABU2N626_9PSEU</name>
<gene>
    <name evidence="1" type="ORF">RM445_05325</name>
</gene>
<dbReference type="EMBL" id="JAVREJ010000002">
    <property type="protein sequence ID" value="MDT0348943.1"/>
    <property type="molecule type" value="Genomic_DNA"/>
</dbReference>
<dbReference type="Proteomes" id="UP001183202">
    <property type="component" value="Unassembled WGS sequence"/>
</dbReference>
<accession>A0ABU2N626</accession>
<evidence type="ECO:0000313" key="1">
    <source>
        <dbReference type="EMBL" id="MDT0348943.1"/>
    </source>
</evidence>
<evidence type="ECO:0000313" key="2">
    <source>
        <dbReference type="Proteomes" id="UP001183202"/>
    </source>
</evidence>
<organism evidence="1 2">
    <name type="scientific">Pseudonocardia charpentierae</name>
    <dbReference type="NCBI Taxonomy" id="3075545"/>
    <lineage>
        <taxon>Bacteria</taxon>
        <taxon>Bacillati</taxon>
        <taxon>Actinomycetota</taxon>
        <taxon>Actinomycetes</taxon>
        <taxon>Pseudonocardiales</taxon>
        <taxon>Pseudonocardiaceae</taxon>
        <taxon>Pseudonocardia</taxon>
    </lineage>
</organism>
<proteinExistence type="predicted"/>
<comment type="caution">
    <text evidence="1">The sequence shown here is derived from an EMBL/GenBank/DDBJ whole genome shotgun (WGS) entry which is preliminary data.</text>
</comment>
<keyword evidence="2" id="KW-1185">Reference proteome</keyword>
<reference evidence="2" key="1">
    <citation type="submission" date="2023-07" db="EMBL/GenBank/DDBJ databases">
        <title>30 novel species of actinomycetes from the DSMZ collection.</title>
        <authorList>
            <person name="Nouioui I."/>
        </authorList>
    </citation>
    <scope>NUCLEOTIDE SEQUENCE [LARGE SCALE GENOMIC DNA]</scope>
    <source>
        <strain evidence="2">DSM 45834</strain>
    </source>
</reference>
<protein>
    <submittedName>
        <fullName evidence="1">Uncharacterized protein</fullName>
    </submittedName>
</protein>